<dbReference type="InterPro" id="IPR025559">
    <property type="entry name" value="Eis_dom"/>
</dbReference>
<proteinExistence type="predicted"/>
<name>A0ABU1J5P2_9BACL</name>
<dbReference type="InterPro" id="IPR000182">
    <property type="entry name" value="GNAT_dom"/>
</dbReference>
<dbReference type="Gene3D" id="3.30.1050.10">
    <property type="entry name" value="SCP2 sterol-binding domain"/>
    <property type="match status" value="1"/>
</dbReference>
<comment type="caution">
    <text evidence="2">The sequence shown here is derived from an EMBL/GenBank/DDBJ whole genome shotgun (WGS) entry which is preliminary data.</text>
</comment>
<keyword evidence="3" id="KW-1185">Reference proteome</keyword>
<evidence type="ECO:0000313" key="3">
    <source>
        <dbReference type="Proteomes" id="UP001185028"/>
    </source>
</evidence>
<dbReference type="PANTHER" id="PTHR37817">
    <property type="entry name" value="N-ACETYLTRANSFERASE EIS"/>
    <property type="match status" value="1"/>
</dbReference>
<dbReference type="SUPFAM" id="SSF55729">
    <property type="entry name" value="Acyl-CoA N-acyltransferases (Nat)"/>
    <property type="match status" value="1"/>
</dbReference>
<feature type="domain" description="N-acetyltransferase" evidence="1">
    <location>
        <begin position="1"/>
        <end position="146"/>
    </location>
</feature>
<dbReference type="Pfam" id="PF13530">
    <property type="entry name" value="SCP2_2"/>
    <property type="match status" value="1"/>
</dbReference>
<dbReference type="PANTHER" id="PTHR37817:SF1">
    <property type="entry name" value="N-ACETYLTRANSFERASE EIS"/>
    <property type="match status" value="1"/>
</dbReference>
<dbReference type="InterPro" id="IPR016181">
    <property type="entry name" value="Acyl_CoA_acyltransferase"/>
</dbReference>
<dbReference type="Pfam" id="PF17668">
    <property type="entry name" value="Acetyltransf_17"/>
    <property type="match status" value="1"/>
</dbReference>
<evidence type="ECO:0000313" key="2">
    <source>
        <dbReference type="EMBL" id="MDR6246827.1"/>
    </source>
</evidence>
<sequence length="394" mass="46184">MEIRQLKQDEFEQHLELSMYAFQYKLNEEEAERSRQFFRPERVWGAFENGVLQAQLKLYPFQTYIQQQSIDMGGIAGVATWPENRRQGLVDQLLRHALQLMKEQGQSVSFLHPFYFPFYRKYGWELYAEYMQYTIPTGLLPAKVQTDGHIKRGVRDIELLHSLYSQYASQYNGTLVRDTEWWQHAILRSDDTRTAVYYAADGQAQGYILYTVLNKEMNISEIAYTTQEARRGLWTYISNHDSMVQHVKLRAPLDDGLPYLLQDPRIEQQRVPYFMARIVDMKALLEQYAFEKEIAGELTIEVSDRVADWNEGVWRMVWDTDGKATVEQVAAGDAEPAAYDVQVKADIRVWTAMLMGYKRPTELARWEQLQADEQAIQLLEKLIPNRGTHLMDFF</sequence>
<accession>A0ABU1J5P2</accession>
<dbReference type="InterPro" id="IPR041380">
    <property type="entry name" value="Acetyltransf_17"/>
</dbReference>
<dbReference type="PROSITE" id="PS51186">
    <property type="entry name" value="GNAT"/>
    <property type="match status" value="1"/>
</dbReference>
<evidence type="ECO:0000259" key="1">
    <source>
        <dbReference type="PROSITE" id="PS51186"/>
    </source>
</evidence>
<reference evidence="2 3" key="1">
    <citation type="submission" date="2023-07" db="EMBL/GenBank/DDBJ databases">
        <title>Genomic Encyclopedia of Type Strains, Phase IV (KMG-IV): sequencing the most valuable type-strain genomes for metagenomic binning, comparative biology and taxonomic classification.</title>
        <authorList>
            <person name="Goeker M."/>
        </authorList>
    </citation>
    <scope>NUCLEOTIDE SEQUENCE [LARGE SCALE GENOMIC DNA]</scope>
    <source>
        <strain evidence="2 3">DSM 22170</strain>
    </source>
</reference>
<organism evidence="2 3">
    <name type="scientific">Paenibacillus hunanensis</name>
    <dbReference type="NCBI Taxonomy" id="539262"/>
    <lineage>
        <taxon>Bacteria</taxon>
        <taxon>Bacillati</taxon>
        <taxon>Bacillota</taxon>
        <taxon>Bacilli</taxon>
        <taxon>Bacillales</taxon>
        <taxon>Paenibacillaceae</taxon>
        <taxon>Paenibacillus</taxon>
    </lineage>
</organism>
<dbReference type="Gene3D" id="3.40.630.30">
    <property type="match status" value="2"/>
</dbReference>
<dbReference type="InterPro" id="IPR036527">
    <property type="entry name" value="SCP2_sterol-bd_dom_sf"/>
</dbReference>
<dbReference type="Pfam" id="PF13527">
    <property type="entry name" value="Acetyltransf_9"/>
    <property type="match status" value="1"/>
</dbReference>
<dbReference type="InterPro" id="IPR051554">
    <property type="entry name" value="Acetyltransferase_Eis"/>
</dbReference>
<dbReference type="RefSeq" id="WP_188778801.1">
    <property type="nucleotide sequence ID" value="NZ_BMMB01000027.1"/>
</dbReference>
<dbReference type="SUPFAM" id="SSF55718">
    <property type="entry name" value="SCP-like"/>
    <property type="match status" value="1"/>
</dbReference>
<dbReference type="CDD" id="cd04301">
    <property type="entry name" value="NAT_SF"/>
    <property type="match status" value="1"/>
</dbReference>
<protein>
    <submittedName>
        <fullName evidence="2">Acetyltransferase</fullName>
    </submittedName>
</protein>
<dbReference type="EMBL" id="JAVDQH010000049">
    <property type="protein sequence ID" value="MDR6246827.1"/>
    <property type="molecule type" value="Genomic_DNA"/>
</dbReference>
<gene>
    <name evidence="2" type="ORF">JOC58_004787</name>
</gene>
<dbReference type="Proteomes" id="UP001185028">
    <property type="component" value="Unassembled WGS sequence"/>
</dbReference>